<feature type="compositionally biased region" description="Basic and acidic residues" evidence="1">
    <location>
        <begin position="64"/>
        <end position="81"/>
    </location>
</feature>
<name>A0A034WSD4_BACDO</name>
<evidence type="ECO:0000256" key="1">
    <source>
        <dbReference type="SAM" id="MobiDB-lite"/>
    </source>
</evidence>
<proteinExistence type="predicted"/>
<protein>
    <submittedName>
        <fullName evidence="2">Uncharacterized protein</fullName>
    </submittedName>
</protein>
<reference evidence="2" key="1">
    <citation type="journal article" date="2014" name="BMC Genomics">
        <title>Characterizing the developmental transcriptome of the oriental fruit fly, Bactrocera dorsalis (Diptera: Tephritidae) through comparative genomic analysis with Drosophila melanogaster utilizing modENCODE datasets.</title>
        <authorList>
            <person name="Geib S.M."/>
            <person name="Calla B."/>
            <person name="Hall B."/>
            <person name="Hou S."/>
            <person name="Manoukis N.C."/>
        </authorList>
    </citation>
    <scope>NUCLEOTIDE SEQUENCE</scope>
    <source>
        <strain evidence="2">Punador</strain>
    </source>
</reference>
<organism evidence="2">
    <name type="scientific">Bactrocera dorsalis</name>
    <name type="common">Oriental fruit fly</name>
    <name type="synonym">Dacus dorsalis</name>
    <dbReference type="NCBI Taxonomy" id="27457"/>
    <lineage>
        <taxon>Eukaryota</taxon>
        <taxon>Metazoa</taxon>
        <taxon>Ecdysozoa</taxon>
        <taxon>Arthropoda</taxon>
        <taxon>Hexapoda</taxon>
        <taxon>Insecta</taxon>
        <taxon>Pterygota</taxon>
        <taxon>Neoptera</taxon>
        <taxon>Endopterygota</taxon>
        <taxon>Diptera</taxon>
        <taxon>Brachycera</taxon>
        <taxon>Muscomorpha</taxon>
        <taxon>Tephritoidea</taxon>
        <taxon>Tephritidae</taxon>
        <taxon>Bactrocera</taxon>
        <taxon>Bactrocera</taxon>
    </lineage>
</organism>
<dbReference type="AlphaFoldDB" id="A0A034WSD4"/>
<evidence type="ECO:0000313" key="2">
    <source>
        <dbReference type="EMBL" id="JAC57100.1"/>
    </source>
</evidence>
<feature type="region of interest" description="Disordered" evidence="1">
    <location>
        <begin position="64"/>
        <end position="83"/>
    </location>
</feature>
<sequence length="102" mass="11769">MRMRCFDFAQRLWLIRTQAASLRIPATFHVKFRYMQYFFTCLLALARLSATTATMSAKGCRNYQNDDTHDDSADQQGDSRKLSAATSIAKEDLRKLIKKKIV</sequence>
<dbReference type="EMBL" id="GAKP01001852">
    <property type="protein sequence ID" value="JAC57100.1"/>
    <property type="molecule type" value="Transcribed_RNA"/>
</dbReference>
<accession>A0A034WSD4</accession>